<keyword evidence="3" id="KW-0460">Magnesium</keyword>
<feature type="region of interest" description="Disordered" evidence="4">
    <location>
        <begin position="1"/>
        <end position="59"/>
    </location>
</feature>
<dbReference type="GO" id="GO:0046872">
    <property type="term" value="F:metal ion binding"/>
    <property type="evidence" value="ECO:0007669"/>
    <property type="project" value="UniProtKB-KW"/>
</dbReference>
<dbReference type="NCBIfam" id="TIGR01488">
    <property type="entry name" value="HAD-SF-IB"/>
    <property type="match status" value="1"/>
</dbReference>
<dbReference type="CDD" id="cd02612">
    <property type="entry name" value="HAD_PGPPase"/>
    <property type="match status" value="1"/>
</dbReference>
<evidence type="ECO:0000256" key="1">
    <source>
        <dbReference type="ARBA" id="ARBA00022723"/>
    </source>
</evidence>
<dbReference type="EC" id="3.1.3.3" evidence="5"/>
<dbReference type="Gene3D" id="1.20.1440.100">
    <property type="entry name" value="SG protein - dephosphorylation function"/>
    <property type="match status" value="1"/>
</dbReference>
<dbReference type="SUPFAM" id="SSF56784">
    <property type="entry name" value="HAD-like"/>
    <property type="match status" value="1"/>
</dbReference>
<keyword evidence="2 5" id="KW-0378">Hydrolase</keyword>
<evidence type="ECO:0000256" key="4">
    <source>
        <dbReference type="SAM" id="MobiDB-lite"/>
    </source>
</evidence>
<dbReference type="InterPro" id="IPR036412">
    <property type="entry name" value="HAD-like_sf"/>
</dbReference>
<feature type="region of interest" description="Disordered" evidence="4">
    <location>
        <begin position="197"/>
        <end position="251"/>
    </location>
</feature>
<keyword evidence="1" id="KW-0479">Metal-binding</keyword>
<protein>
    <submittedName>
        <fullName evidence="5">Phosphoserine phosphatase</fullName>
        <ecNumber evidence="5">3.1.3.3</ecNumber>
    </submittedName>
</protein>
<name>A0A1J5QJP7_9ZZZZ</name>
<sequence length="617" mass="67760">MEREDLQLRPDVDRPQVHAARDRELTGGERQHSPDPGGHDAVAHLLSGRRGHREDRDRRAELVHQRLELVEVPDDQSGHSIPHHLRIDVDEADDAEPPLAEARVVRERVPQVADADDHDPLPVRHPESRRDPSTQVRDVVADPAPTVRPEERQVLAELCRADPGRGRQRHRRRRHDAPRLELVQCAQVARETVDRGAWQRSRDGLPRAPDGCTHLDPLVTTPPRLGARPTRREGPSHPVRVEPPIPTADTVDDHHRNEVRVLVGERATGGTRLPDLVDVERDPVRVVLLAHRPDDVDGDLAQVAPIADVQDDAAVRHRAPGLTGRHTARLRSLDTVDGVPADQVDPQPGAGAPGAGTGTGDPGPVGAFFDVDNTIIRGASAFHLAVGLYRRGFFTPLDIIEFSVHQARYLIFGENKQQIDQVRSRGLSIMAGRSVAEVAAIGEEVYDEVLCLRIFPGTQKLLDDHLAAGHQVWLVTASPVEIGELIARRLGATGALGTVAEHEDGFYTGRLVGDLLHGEAKARAVRRLAEDAGLDLAASYAYGDSVNDVPILSAVGHPCAINPEPRLRRYARTVGWPVREFRGRRRTARRSANAASLAGLAWVAGLILRSLRRSVRR</sequence>
<dbReference type="AlphaFoldDB" id="A0A1J5QJP7"/>
<feature type="compositionally biased region" description="Basic and acidic residues" evidence="4">
    <location>
        <begin position="118"/>
        <end position="132"/>
    </location>
</feature>
<dbReference type="PANTHER" id="PTHR43344:SF15">
    <property type="entry name" value="PHOSPHOSERINE PHOSPHATASE SERB1"/>
    <property type="match status" value="1"/>
</dbReference>
<accession>A0A1J5QJP7</accession>
<evidence type="ECO:0000256" key="3">
    <source>
        <dbReference type="ARBA" id="ARBA00022842"/>
    </source>
</evidence>
<feature type="compositionally biased region" description="Basic and acidic residues" evidence="4">
    <location>
        <begin position="1"/>
        <end position="42"/>
    </location>
</feature>
<comment type="caution">
    <text evidence="5">The sequence shown here is derived from an EMBL/GenBank/DDBJ whole genome shotgun (WGS) entry which is preliminary data.</text>
</comment>
<dbReference type="Pfam" id="PF12710">
    <property type="entry name" value="HAD"/>
    <property type="match status" value="1"/>
</dbReference>
<dbReference type="FunFam" id="3.40.50.1000:FF:000025">
    <property type="entry name" value="HAD hydrolase, family IB"/>
    <property type="match status" value="1"/>
</dbReference>
<dbReference type="InterPro" id="IPR050582">
    <property type="entry name" value="HAD-like_SerB"/>
</dbReference>
<dbReference type="EMBL" id="MLJW01000696">
    <property type="protein sequence ID" value="OIQ83514.1"/>
    <property type="molecule type" value="Genomic_DNA"/>
</dbReference>
<organism evidence="5">
    <name type="scientific">mine drainage metagenome</name>
    <dbReference type="NCBI Taxonomy" id="410659"/>
    <lineage>
        <taxon>unclassified sequences</taxon>
        <taxon>metagenomes</taxon>
        <taxon>ecological metagenomes</taxon>
    </lineage>
</organism>
<dbReference type="NCBIfam" id="TIGR01490">
    <property type="entry name" value="HAD-SF-IB-hyp1"/>
    <property type="match status" value="1"/>
</dbReference>
<evidence type="ECO:0000256" key="2">
    <source>
        <dbReference type="ARBA" id="ARBA00022801"/>
    </source>
</evidence>
<dbReference type="PANTHER" id="PTHR43344">
    <property type="entry name" value="PHOSPHOSERINE PHOSPHATASE"/>
    <property type="match status" value="1"/>
</dbReference>
<dbReference type="Gene3D" id="3.40.50.1000">
    <property type="entry name" value="HAD superfamily/HAD-like"/>
    <property type="match status" value="1"/>
</dbReference>
<dbReference type="GO" id="GO:0016787">
    <property type="term" value="F:hydrolase activity"/>
    <property type="evidence" value="ECO:0007669"/>
    <property type="project" value="UniProtKB-KW"/>
</dbReference>
<dbReference type="InterPro" id="IPR023214">
    <property type="entry name" value="HAD_sf"/>
</dbReference>
<dbReference type="InterPro" id="IPR006385">
    <property type="entry name" value="HAD_hydro_SerB1"/>
</dbReference>
<feature type="region of interest" description="Disordered" evidence="4">
    <location>
        <begin position="338"/>
        <end position="363"/>
    </location>
</feature>
<proteinExistence type="predicted"/>
<gene>
    <name evidence="5" type="primary">serB_9</name>
    <name evidence="5" type="ORF">GALL_346870</name>
</gene>
<evidence type="ECO:0000313" key="5">
    <source>
        <dbReference type="EMBL" id="OIQ83514.1"/>
    </source>
</evidence>
<reference evidence="5" key="1">
    <citation type="submission" date="2016-10" db="EMBL/GenBank/DDBJ databases">
        <title>Sequence of Gallionella enrichment culture.</title>
        <authorList>
            <person name="Poehlein A."/>
            <person name="Muehling M."/>
            <person name="Daniel R."/>
        </authorList>
    </citation>
    <scope>NUCLEOTIDE SEQUENCE</scope>
</reference>
<feature type="compositionally biased region" description="Gly residues" evidence="4">
    <location>
        <begin position="351"/>
        <end position="363"/>
    </location>
</feature>
<feature type="region of interest" description="Disordered" evidence="4">
    <location>
        <begin position="111"/>
        <end position="136"/>
    </location>
</feature>